<dbReference type="STRING" id="1121291.SAMN02745134_00114"/>
<accession>A0A1W1WYS2</accession>
<dbReference type="Pfam" id="PF00990">
    <property type="entry name" value="GGDEF"/>
    <property type="match status" value="1"/>
</dbReference>
<proteinExistence type="predicted"/>
<name>A0A1W1WYS2_9CLOT</name>
<dbReference type="PANTHER" id="PTHR45138">
    <property type="entry name" value="REGULATORY COMPONENTS OF SENSORY TRANSDUCTION SYSTEM"/>
    <property type="match status" value="1"/>
</dbReference>
<gene>
    <name evidence="2" type="ORF">SAMN02745134_00114</name>
</gene>
<evidence type="ECO:0000313" key="3">
    <source>
        <dbReference type="Proteomes" id="UP000192468"/>
    </source>
</evidence>
<dbReference type="SMART" id="SM00267">
    <property type="entry name" value="GGDEF"/>
    <property type="match status" value="1"/>
</dbReference>
<dbReference type="GO" id="GO:0043709">
    <property type="term" value="P:cell adhesion involved in single-species biofilm formation"/>
    <property type="evidence" value="ECO:0007669"/>
    <property type="project" value="TreeGrafter"/>
</dbReference>
<dbReference type="OrthoDB" id="9805474at2"/>
<dbReference type="CDD" id="cd01949">
    <property type="entry name" value="GGDEF"/>
    <property type="match status" value="1"/>
</dbReference>
<dbReference type="GO" id="GO:0005886">
    <property type="term" value="C:plasma membrane"/>
    <property type="evidence" value="ECO:0007669"/>
    <property type="project" value="TreeGrafter"/>
</dbReference>
<evidence type="ECO:0000259" key="1">
    <source>
        <dbReference type="PROSITE" id="PS50887"/>
    </source>
</evidence>
<organism evidence="2 3">
    <name type="scientific">Clostridium acidisoli DSM 12555</name>
    <dbReference type="NCBI Taxonomy" id="1121291"/>
    <lineage>
        <taxon>Bacteria</taxon>
        <taxon>Bacillati</taxon>
        <taxon>Bacillota</taxon>
        <taxon>Clostridia</taxon>
        <taxon>Eubacteriales</taxon>
        <taxon>Clostridiaceae</taxon>
        <taxon>Clostridium</taxon>
    </lineage>
</organism>
<dbReference type="GO" id="GO:0052621">
    <property type="term" value="F:diguanylate cyclase activity"/>
    <property type="evidence" value="ECO:0007669"/>
    <property type="project" value="TreeGrafter"/>
</dbReference>
<dbReference type="PANTHER" id="PTHR45138:SF23">
    <property type="entry name" value="SIGNALING PROTEIN"/>
    <property type="match status" value="1"/>
</dbReference>
<dbReference type="InterPro" id="IPR050469">
    <property type="entry name" value="Diguanylate_Cyclase"/>
</dbReference>
<dbReference type="GO" id="GO:1902201">
    <property type="term" value="P:negative regulation of bacterial-type flagellum-dependent cell motility"/>
    <property type="evidence" value="ECO:0007669"/>
    <property type="project" value="TreeGrafter"/>
</dbReference>
<dbReference type="InterPro" id="IPR029787">
    <property type="entry name" value="Nucleotide_cyclase"/>
</dbReference>
<sequence>MGKTNLSLFEDENTLVREAKELINNKNYDEKTLTNMLTLMVDQFDKLIRDAEKIIRIGDGQQEYLHKIQNELRREIKDRIRAEEKLKYIAAIDSLTSCYNRGMGITFLQNEINNIRRNRGYFSICYIDINGLKYVNDNFGHFEGDELIVMTCKFIKNVISDSDILCRLGGDEFIILFPNSKQEDIENILSIILSNIENENTKKLKPYDVSFSYGIIQVDSDNNYSIDHIIQLADTKMYKYKQKYKQKNTNSVKP</sequence>
<protein>
    <submittedName>
        <fullName evidence="2">Diguanylate cyclase (GGDEF) domain-containing protein</fullName>
    </submittedName>
</protein>
<dbReference type="InterPro" id="IPR043128">
    <property type="entry name" value="Rev_trsase/Diguanyl_cyclase"/>
</dbReference>
<dbReference type="InterPro" id="IPR000160">
    <property type="entry name" value="GGDEF_dom"/>
</dbReference>
<keyword evidence="3" id="KW-1185">Reference proteome</keyword>
<dbReference type="SUPFAM" id="SSF55073">
    <property type="entry name" value="Nucleotide cyclase"/>
    <property type="match status" value="1"/>
</dbReference>
<dbReference type="PROSITE" id="PS50887">
    <property type="entry name" value="GGDEF"/>
    <property type="match status" value="1"/>
</dbReference>
<feature type="domain" description="GGDEF" evidence="1">
    <location>
        <begin position="120"/>
        <end position="254"/>
    </location>
</feature>
<dbReference type="RefSeq" id="WP_084113336.1">
    <property type="nucleotide sequence ID" value="NZ_FWXH01000002.1"/>
</dbReference>
<dbReference type="NCBIfam" id="TIGR00254">
    <property type="entry name" value="GGDEF"/>
    <property type="match status" value="1"/>
</dbReference>
<dbReference type="AlphaFoldDB" id="A0A1W1WYS2"/>
<dbReference type="EMBL" id="FWXH01000002">
    <property type="protein sequence ID" value="SMC16588.1"/>
    <property type="molecule type" value="Genomic_DNA"/>
</dbReference>
<reference evidence="2 3" key="1">
    <citation type="submission" date="2017-04" db="EMBL/GenBank/DDBJ databases">
        <authorList>
            <person name="Afonso C.L."/>
            <person name="Miller P.J."/>
            <person name="Scott M.A."/>
            <person name="Spackman E."/>
            <person name="Goraichik I."/>
            <person name="Dimitrov K.M."/>
            <person name="Suarez D.L."/>
            <person name="Swayne D.E."/>
        </authorList>
    </citation>
    <scope>NUCLEOTIDE SEQUENCE [LARGE SCALE GENOMIC DNA]</scope>
    <source>
        <strain evidence="2 3">DSM 12555</strain>
    </source>
</reference>
<evidence type="ECO:0000313" key="2">
    <source>
        <dbReference type="EMBL" id="SMC16588.1"/>
    </source>
</evidence>
<dbReference type="Proteomes" id="UP000192468">
    <property type="component" value="Unassembled WGS sequence"/>
</dbReference>
<dbReference type="Gene3D" id="3.30.70.270">
    <property type="match status" value="1"/>
</dbReference>